<accession>M0NP85</accession>
<name>M0NP85_9EURY</name>
<evidence type="ECO:0000313" key="2">
    <source>
        <dbReference type="EMBL" id="EMA58455.1"/>
    </source>
</evidence>
<dbReference type="Gene3D" id="2.60.40.1120">
    <property type="entry name" value="Carboxypeptidase-like, regulatory domain"/>
    <property type="match status" value="1"/>
</dbReference>
<gene>
    <name evidence="2" type="ORF">C470_12288</name>
</gene>
<dbReference type="Proteomes" id="UP000011581">
    <property type="component" value="Unassembled WGS sequence"/>
</dbReference>
<protein>
    <submittedName>
        <fullName evidence="2">Uncharacterized protein</fullName>
    </submittedName>
</protein>
<evidence type="ECO:0000256" key="1">
    <source>
        <dbReference type="SAM" id="Phobius"/>
    </source>
</evidence>
<dbReference type="AlphaFoldDB" id="M0NP85"/>
<reference evidence="2 3" key="1">
    <citation type="journal article" date="2014" name="PLoS Genet.">
        <title>Phylogenetically driven sequencing of extremely halophilic archaea reveals strategies for static and dynamic osmo-response.</title>
        <authorList>
            <person name="Becker E.A."/>
            <person name="Seitzer P.M."/>
            <person name="Tritt A."/>
            <person name="Larsen D."/>
            <person name="Krusor M."/>
            <person name="Yao A.I."/>
            <person name="Wu D."/>
            <person name="Madern D."/>
            <person name="Eisen J.A."/>
            <person name="Darling A.E."/>
            <person name="Facciotti M.T."/>
        </authorList>
    </citation>
    <scope>NUCLEOTIDE SEQUENCE [LARGE SCALE GENOMIC DNA]</scope>
    <source>
        <strain evidence="2 3">JCM 13561</strain>
    </source>
</reference>
<keyword evidence="1" id="KW-1133">Transmembrane helix</keyword>
<evidence type="ECO:0000313" key="3">
    <source>
        <dbReference type="Proteomes" id="UP000011581"/>
    </source>
</evidence>
<feature type="transmembrane region" description="Helical" evidence="1">
    <location>
        <begin position="394"/>
        <end position="420"/>
    </location>
</feature>
<dbReference type="SUPFAM" id="SSF49464">
    <property type="entry name" value="Carboxypeptidase regulatory domain-like"/>
    <property type="match status" value="1"/>
</dbReference>
<feature type="transmembrane region" description="Helical" evidence="1">
    <location>
        <begin position="464"/>
        <end position="485"/>
    </location>
</feature>
<dbReference type="EMBL" id="AOJF01000053">
    <property type="protein sequence ID" value="EMA58455.1"/>
    <property type="molecule type" value="Genomic_DNA"/>
</dbReference>
<comment type="caution">
    <text evidence="2">The sequence shown here is derived from an EMBL/GenBank/DDBJ whole genome shotgun (WGS) entry which is preliminary data.</text>
</comment>
<sequence length="955" mass="99786">MAISLVLVSLVAVGFAPGVASADDTLERDGSDLVVNVSSVDDPETVTVEVTDPADTEITYTANATNTEDGEVRIDVAAPDPGGTVNGTDLRSANVTVTVDPAGENATAVPLANETAVPLHAVALADPVWIGDSEGDNATDQLYVPLDPAGTVGVSAGTDFDVGLGLDGNETVDVEGTIRGDGTQLVVDRGELVDEAGDSRETLDLRVLSSAGPVSDRAPIGPELRSWGDGLALWHPLFEPGQEYTVNAADDGNARYTATAAETVDGYLELPGLSAGEAEIRVSTADGTELVNRTDDALEYSGPLELSAEVADDGSLGFDRSLAGLAVDGAVVDTGSGSMYAGIDGAVNEEGRLAFDETDLSGAETLLLSTAAGDIAVTLETGSDSAAPGALGGLGGILSVLLVFLAPLVVGLGLGGVIAQFQNGIPDIVSKLALGVMGFALALGSLFAIHLLTPIVVLGSTLQWVGLIGILFGAVGTPAIPTVVASRKGGAVAAPGPFAAKVTVTDGSDLFRGDVTVHYREPGGQDRYDPVTVRGGRGTVQLPGTGSWEMYAQHGSAHSDIETVDANEPTVTLTIPVEATLTVVDAVDGEPVADATISGEGGISGTTDQNGAVTLDPPEDATDAEIEVSHDRYADATERVRFRQNANHTVELDRRTGRLRGAATVDGTAAGAVPFRIVPDDEFLSDRFDVETVTTDADGTLDERTLPIGRYRVEVTLTDGNVAYEGTETTITVNESGTARAAVDARFTWRLDADRRDRIDRVRSDVRSVLEGGGRDGTIPRYYASVVDSMLDAAESVPDVGHEFVGREVDPSDAVDGILAAAERATDAISEAMTTKRNVDLFAACADMPDADVRWSGSFELAELLDRLESDSNAQRREVKQRYEAVDGLIEGRRGELSEIAPAREMQQRAWELTREADRGSEAVAIGYTSLLLLDAVEELFEHDALRERLTRTVF</sequence>
<keyword evidence="1" id="KW-0472">Membrane</keyword>
<organism evidence="2 3">
    <name type="scientific">Halorubrum distributum JCM 13561</name>
    <dbReference type="NCBI Taxonomy" id="1227483"/>
    <lineage>
        <taxon>Archaea</taxon>
        <taxon>Methanobacteriati</taxon>
        <taxon>Methanobacteriota</taxon>
        <taxon>Stenosarchaea group</taxon>
        <taxon>Halobacteria</taxon>
        <taxon>Halobacteriales</taxon>
        <taxon>Haloferacaceae</taxon>
        <taxon>Halorubrum</taxon>
        <taxon>Halorubrum distributum group</taxon>
    </lineage>
</organism>
<proteinExistence type="predicted"/>
<dbReference type="PATRIC" id="fig|1227483.3.peg.2442"/>
<keyword evidence="1" id="KW-0812">Transmembrane</keyword>
<feature type="transmembrane region" description="Helical" evidence="1">
    <location>
        <begin position="432"/>
        <end position="452"/>
    </location>
</feature>
<dbReference type="InterPro" id="IPR008969">
    <property type="entry name" value="CarboxyPept-like_regulatory"/>
</dbReference>